<dbReference type="Proteomes" id="UP001321475">
    <property type="component" value="Chromosome"/>
</dbReference>
<proteinExistence type="predicted"/>
<accession>A0ABM8FYZ6</accession>
<dbReference type="EMBL" id="AP027729">
    <property type="protein sequence ID" value="BDZ40836.1"/>
    <property type="molecule type" value="Genomic_DNA"/>
</dbReference>
<evidence type="ECO:0000313" key="1">
    <source>
        <dbReference type="EMBL" id="BDZ40836.1"/>
    </source>
</evidence>
<keyword evidence="2" id="KW-1185">Reference proteome</keyword>
<evidence type="ECO:0000313" key="2">
    <source>
        <dbReference type="Proteomes" id="UP001321475"/>
    </source>
</evidence>
<reference evidence="2" key="1">
    <citation type="journal article" date="2019" name="Int. J. Syst. Evol. Microbiol.">
        <title>The Global Catalogue of Microorganisms (GCM) 10K type strain sequencing project: providing services to taxonomists for standard genome sequencing and annotation.</title>
        <authorList>
            <consortium name="The Broad Institute Genomics Platform"/>
            <consortium name="The Broad Institute Genome Sequencing Center for Infectious Disease"/>
            <person name="Wu L."/>
            <person name="Ma J."/>
        </authorList>
    </citation>
    <scope>NUCLEOTIDE SEQUENCE [LARGE SCALE GENOMIC DNA]</scope>
    <source>
        <strain evidence="2">NBRC 108565</strain>
    </source>
</reference>
<sequence>MRGQWRSVMVAALAGAALGALLLALIVGTLAVAGAHLLTRLIGA</sequence>
<gene>
    <name evidence="1" type="ORF">GCM10025865_01350</name>
</gene>
<dbReference type="RefSeq" id="WP_286218164.1">
    <property type="nucleotide sequence ID" value="NZ_AP027729.1"/>
</dbReference>
<protein>
    <submittedName>
        <fullName evidence="1">Uncharacterized protein</fullName>
    </submittedName>
</protein>
<name>A0ABM8FYZ6_9CELL</name>
<organism evidence="1 2">
    <name type="scientific">Paraoerskovia sediminicola</name>
    <dbReference type="NCBI Taxonomy" id="1138587"/>
    <lineage>
        <taxon>Bacteria</taxon>
        <taxon>Bacillati</taxon>
        <taxon>Actinomycetota</taxon>
        <taxon>Actinomycetes</taxon>
        <taxon>Micrococcales</taxon>
        <taxon>Cellulomonadaceae</taxon>
        <taxon>Paraoerskovia</taxon>
    </lineage>
</organism>